<name>A0AAD6YEJ3_9AGAR</name>
<protein>
    <submittedName>
        <fullName evidence="1">Uncharacterized protein</fullName>
    </submittedName>
</protein>
<dbReference type="AlphaFoldDB" id="A0AAD6YEJ3"/>
<keyword evidence="2" id="KW-1185">Reference proteome</keyword>
<comment type="caution">
    <text evidence="1">The sequence shown here is derived from an EMBL/GenBank/DDBJ whole genome shotgun (WGS) entry which is preliminary data.</text>
</comment>
<reference evidence="1" key="1">
    <citation type="submission" date="2023-03" db="EMBL/GenBank/DDBJ databases">
        <title>Massive genome expansion in bonnet fungi (Mycena s.s.) driven by repeated elements and novel gene families across ecological guilds.</title>
        <authorList>
            <consortium name="Lawrence Berkeley National Laboratory"/>
            <person name="Harder C.B."/>
            <person name="Miyauchi S."/>
            <person name="Viragh M."/>
            <person name="Kuo A."/>
            <person name="Thoen E."/>
            <person name="Andreopoulos B."/>
            <person name="Lu D."/>
            <person name="Skrede I."/>
            <person name="Drula E."/>
            <person name="Henrissat B."/>
            <person name="Morin E."/>
            <person name="Kohler A."/>
            <person name="Barry K."/>
            <person name="LaButti K."/>
            <person name="Morin E."/>
            <person name="Salamov A."/>
            <person name="Lipzen A."/>
            <person name="Mereny Z."/>
            <person name="Hegedus B."/>
            <person name="Baldrian P."/>
            <person name="Stursova M."/>
            <person name="Weitz H."/>
            <person name="Taylor A."/>
            <person name="Grigoriev I.V."/>
            <person name="Nagy L.G."/>
            <person name="Martin F."/>
            <person name="Kauserud H."/>
        </authorList>
    </citation>
    <scope>NUCLEOTIDE SEQUENCE</scope>
    <source>
        <strain evidence="1">9144</strain>
    </source>
</reference>
<organism evidence="1 2">
    <name type="scientific">Mycena pura</name>
    <dbReference type="NCBI Taxonomy" id="153505"/>
    <lineage>
        <taxon>Eukaryota</taxon>
        <taxon>Fungi</taxon>
        <taxon>Dikarya</taxon>
        <taxon>Basidiomycota</taxon>
        <taxon>Agaricomycotina</taxon>
        <taxon>Agaricomycetes</taxon>
        <taxon>Agaricomycetidae</taxon>
        <taxon>Agaricales</taxon>
        <taxon>Marasmiineae</taxon>
        <taxon>Mycenaceae</taxon>
        <taxon>Mycena</taxon>
    </lineage>
</organism>
<dbReference type="EMBL" id="JARJCW010000023">
    <property type="protein sequence ID" value="KAJ7212521.1"/>
    <property type="molecule type" value="Genomic_DNA"/>
</dbReference>
<gene>
    <name evidence="1" type="ORF">GGX14DRAFT_564272</name>
</gene>
<evidence type="ECO:0000313" key="2">
    <source>
        <dbReference type="Proteomes" id="UP001219525"/>
    </source>
</evidence>
<dbReference type="Proteomes" id="UP001219525">
    <property type="component" value="Unassembled WGS sequence"/>
</dbReference>
<proteinExistence type="predicted"/>
<accession>A0AAD6YEJ3</accession>
<sequence length="338" mass="36788">MRRPLPSSCLLPAALCQFPASRRPPLLARVPATRHRVDPLPATSARVEQHPLLTPAIIARRRPPLHTSSRPLHAHRPLAHIASCSAHARHLRSPLAPATSSPEPACRPPSVTCCTQPPSIRRRPLHAAQPPPNVCCPPAARRPLPCHNHPLPVARRPPPVSVAGNSHLLAFRVHRQTPSAQRQDPPAAACARRSLHVVLLPSWRLPHVPAAGCLPPASRHLPLAARHSLRTPGWWSLSAVRWLPTSCRWLSVTLCTPLAAARHRCLLAAFHCPAVSAARRSLASARYLFRSTSLPPACFLLPTSRCPLPAARFHCPFLPPAPTVHCHSGPDPCCPRQD</sequence>
<evidence type="ECO:0000313" key="1">
    <source>
        <dbReference type="EMBL" id="KAJ7212521.1"/>
    </source>
</evidence>